<comment type="caution">
    <text evidence="2">The sequence shown here is derived from an EMBL/GenBank/DDBJ whole genome shotgun (WGS) entry which is preliminary data.</text>
</comment>
<organism evidence="2 3">
    <name type="scientific">Crenobacter cavernae</name>
    <dbReference type="NCBI Taxonomy" id="2290923"/>
    <lineage>
        <taxon>Bacteria</taxon>
        <taxon>Pseudomonadati</taxon>
        <taxon>Pseudomonadota</taxon>
        <taxon>Betaproteobacteria</taxon>
        <taxon>Neisseriales</taxon>
        <taxon>Neisseriaceae</taxon>
        <taxon>Crenobacter</taxon>
    </lineage>
</organism>
<gene>
    <name evidence="2" type="ORF">EBB06_08470</name>
</gene>
<dbReference type="Gene3D" id="3.40.630.30">
    <property type="match status" value="1"/>
</dbReference>
<dbReference type="InterPro" id="IPR016181">
    <property type="entry name" value="Acyl_CoA_acyltransferase"/>
</dbReference>
<evidence type="ECO:0000259" key="1">
    <source>
        <dbReference type="PROSITE" id="PS51186"/>
    </source>
</evidence>
<protein>
    <submittedName>
        <fullName evidence="2">GNAT family N-acetyltransferase</fullName>
    </submittedName>
</protein>
<sequence length="176" mass="18535">MEVARVSVKLRSASGQADADADAVGALLREHGPNQWNWLPEDGVATTLAELALGVSHAELAVGDAGALLGALVWRFEDRYPALRPTELPSDQAVFVVEAVVHRDAAGQGLGVKLLNAAIAAARRAGATWLVADRHDENAASAGMMRKAGMVEIDNYADPARRPAGNRRSAVCAIHL</sequence>
<dbReference type="InterPro" id="IPR000182">
    <property type="entry name" value="GNAT_dom"/>
</dbReference>
<dbReference type="EMBL" id="REGR01000006">
    <property type="protein sequence ID" value="RXZ43899.1"/>
    <property type="molecule type" value="Genomic_DNA"/>
</dbReference>
<dbReference type="Pfam" id="PF00583">
    <property type="entry name" value="Acetyltransf_1"/>
    <property type="match status" value="1"/>
</dbReference>
<dbReference type="Proteomes" id="UP000290682">
    <property type="component" value="Unassembled WGS sequence"/>
</dbReference>
<accession>A0ABY0FD78</accession>
<dbReference type="SUPFAM" id="SSF55729">
    <property type="entry name" value="Acyl-CoA N-acyltransferases (Nat)"/>
    <property type="match status" value="1"/>
</dbReference>
<name>A0ABY0FD78_9NEIS</name>
<proteinExistence type="predicted"/>
<evidence type="ECO:0000313" key="2">
    <source>
        <dbReference type="EMBL" id="RXZ43899.1"/>
    </source>
</evidence>
<reference evidence="2 3" key="1">
    <citation type="submission" date="2018-10" db="EMBL/GenBank/DDBJ databases">
        <title>Draft genome of Fastidiocella sp. strain 375T, a bacterium isolated from a karstic cave dripping water.</title>
        <authorList>
            <person name="Coelho C."/>
            <person name="Verissimo A."/>
            <person name="Tiago I."/>
        </authorList>
    </citation>
    <scope>NUCLEOTIDE SEQUENCE [LARGE SCALE GENOMIC DNA]</scope>
    <source>
        <strain evidence="2 3">CAVE-375</strain>
    </source>
</reference>
<dbReference type="PROSITE" id="PS51186">
    <property type="entry name" value="GNAT"/>
    <property type="match status" value="1"/>
</dbReference>
<evidence type="ECO:0000313" key="3">
    <source>
        <dbReference type="Proteomes" id="UP000290682"/>
    </source>
</evidence>
<feature type="domain" description="N-acetyltransferase" evidence="1">
    <location>
        <begin position="8"/>
        <end position="176"/>
    </location>
</feature>
<keyword evidence="3" id="KW-1185">Reference proteome</keyword>